<dbReference type="Proteomes" id="UP000054144">
    <property type="component" value="Unassembled WGS sequence"/>
</dbReference>
<sequence>MVQPFGKQSRKKLTNDGDVVHALARTSTIPRAVGRIIPRGIVLAVKIEGHTCRGLVDSGSHSDLISAALVKQIKLNTTTIEPQINVTMAVAGSRTKCNYFAEPKFEWDSINTKKRFDVLNLATYDVILGTPFLYQHKITFCLNPPTIIVGSDAPLPIKKTRFTDEFVGATVTEHEPTEAGIEDARRKLNEYAQKICQTVEETEFPPFRDINHTIPLIDETKILPWRLSHCPEIYRTQWNEKRNIYLKSGRWKMTTSTNTVPMLLIAK</sequence>
<organism evidence="1 2">
    <name type="scientific">Fistulina hepatica ATCC 64428</name>
    <dbReference type="NCBI Taxonomy" id="1128425"/>
    <lineage>
        <taxon>Eukaryota</taxon>
        <taxon>Fungi</taxon>
        <taxon>Dikarya</taxon>
        <taxon>Basidiomycota</taxon>
        <taxon>Agaricomycotina</taxon>
        <taxon>Agaricomycetes</taxon>
        <taxon>Agaricomycetidae</taxon>
        <taxon>Agaricales</taxon>
        <taxon>Fistulinaceae</taxon>
        <taxon>Fistulina</taxon>
    </lineage>
</organism>
<dbReference type="EMBL" id="KN881819">
    <property type="protein sequence ID" value="KIY48746.1"/>
    <property type="molecule type" value="Genomic_DNA"/>
</dbReference>
<reference evidence="1 2" key="1">
    <citation type="journal article" date="2015" name="Fungal Genet. Biol.">
        <title>Evolution of novel wood decay mechanisms in Agaricales revealed by the genome sequences of Fistulina hepatica and Cylindrobasidium torrendii.</title>
        <authorList>
            <person name="Floudas D."/>
            <person name="Held B.W."/>
            <person name="Riley R."/>
            <person name="Nagy L.G."/>
            <person name="Koehler G."/>
            <person name="Ransdell A.S."/>
            <person name="Younus H."/>
            <person name="Chow J."/>
            <person name="Chiniquy J."/>
            <person name="Lipzen A."/>
            <person name="Tritt A."/>
            <person name="Sun H."/>
            <person name="Haridas S."/>
            <person name="LaButti K."/>
            <person name="Ohm R.A."/>
            <person name="Kues U."/>
            <person name="Blanchette R.A."/>
            <person name="Grigoriev I.V."/>
            <person name="Minto R.E."/>
            <person name="Hibbett D.S."/>
        </authorList>
    </citation>
    <scope>NUCLEOTIDE SEQUENCE [LARGE SCALE GENOMIC DNA]</scope>
    <source>
        <strain evidence="1 2">ATCC 64428</strain>
    </source>
</reference>
<name>A0A0D7AFR8_9AGAR</name>
<protein>
    <submittedName>
        <fullName evidence="1">Uncharacterized protein</fullName>
    </submittedName>
</protein>
<dbReference type="SUPFAM" id="SSF50630">
    <property type="entry name" value="Acid proteases"/>
    <property type="match status" value="1"/>
</dbReference>
<keyword evidence="2" id="KW-1185">Reference proteome</keyword>
<dbReference type="Pfam" id="PF13650">
    <property type="entry name" value="Asp_protease_2"/>
    <property type="match status" value="1"/>
</dbReference>
<dbReference type="OrthoDB" id="1750432at2759"/>
<evidence type="ECO:0000313" key="2">
    <source>
        <dbReference type="Proteomes" id="UP000054144"/>
    </source>
</evidence>
<gene>
    <name evidence="1" type="ORF">FISHEDRAFT_42743</name>
</gene>
<dbReference type="Gene3D" id="2.40.70.10">
    <property type="entry name" value="Acid Proteases"/>
    <property type="match status" value="1"/>
</dbReference>
<dbReference type="InterPro" id="IPR021109">
    <property type="entry name" value="Peptidase_aspartic_dom_sf"/>
</dbReference>
<dbReference type="AlphaFoldDB" id="A0A0D7AFR8"/>
<feature type="non-terminal residue" evidence="1">
    <location>
        <position position="267"/>
    </location>
</feature>
<evidence type="ECO:0000313" key="1">
    <source>
        <dbReference type="EMBL" id="KIY48746.1"/>
    </source>
</evidence>
<proteinExistence type="predicted"/>
<accession>A0A0D7AFR8</accession>
<dbReference type="CDD" id="cd00303">
    <property type="entry name" value="retropepsin_like"/>
    <property type="match status" value="1"/>
</dbReference>